<evidence type="ECO:0000313" key="2">
    <source>
        <dbReference type="EMBL" id="OAP35628.1"/>
    </source>
</evidence>
<name>A0A178XK81_9HYPH</name>
<keyword evidence="3" id="KW-1185">Reference proteome</keyword>
<evidence type="ECO:0000259" key="1">
    <source>
        <dbReference type="PROSITE" id="PS50914"/>
    </source>
</evidence>
<dbReference type="Gene3D" id="3.30.1340.30">
    <property type="match status" value="1"/>
</dbReference>
<evidence type="ECO:0000313" key="3">
    <source>
        <dbReference type="Proteomes" id="UP000094025"/>
    </source>
</evidence>
<dbReference type="PROSITE" id="PS50914">
    <property type="entry name" value="BON"/>
    <property type="match status" value="1"/>
</dbReference>
<accession>A0A178XK81</accession>
<comment type="caution">
    <text evidence="2">The sequence shown here is derived from an EMBL/GenBank/DDBJ whole genome shotgun (WGS) entry which is preliminary data.</text>
</comment>
<dbReference type="InterPro" id="IPR007055">
    <property type="entry name" value="BON_dom"/>
</dbReference>
<proteinExistence type="predicted"/>
<dbReference type="EMBL" id="LPUX01000066">
    <property type="protein sequence ID" value="OAP35628.1"/>
    <property type="molecule type" value="Genomic_DNA"/>
</dbReference>
<dbReference type="AlphaFoldDB" id="A0A178XK81"/>
<protein>
    <recommendedName>
        <fullName evidence="1">BON domain-containing protein</fullName>
    </recommendedName>
</protein>
<gene>
    <name evidence="2" type="ORF">AU381_12010</name>
</gene>
<organism evidence="2 3">
    <name type="scientific">Sinorhizobium glycinis</name>
    <dbReference type="NCBI Taxonomy" id="1472378"/>
    <lineage>
        <taxon>Bacteria</taxon>
        <taxon>Pseudomonadati</taxon>
        <taxon>Pseudomonadota</taxon>
        <taxon>Alphaproteobacteria</taxon>
        <taxon>Hyphomicrobiales</taxon>
        <taxon>Rhizobiaceae</taxon>
        <taxon>Sinorhizobium/Ensifer group</taxon>
        <taxon>Sinorhizobium</taxon>
    </lineage>
</organism>
<dbReference type="Pfam" id="PF04972">
    <property type="entry name" value="BON"/>
    <property type="match status" value="1"/>
</dbReference>
<sequence length="86" mass="9589">MIDDMRPRQDILNELEYKPTIDAANIGVIIEDGIVTLMGHVLSYAEKHAAEPVVQRIKGVRAIAEDIEVRLPEHRKTADDEIASPS</sequence>
<dbReference type="Proteomes" id="UP000094025">
    <property type="component" value="Unassembled WGS sequence"/>
</dbReference>
<dbReference type="STRING" id="1472378.AU381_12010"/>
<feature type="domain" description="BON" evidence="1">
    <location>
        <begin position="3"/>
        <end position="71"/>
    </location>
</feature>
<reference evidence="2 3" key="1">
    <citation type="journal article" date="2016" name="Int. J. Syst. Evol. Microbiol.">
        <title>Ensifer glycinis sp. nov., an novel rhizobial species associated with Glycine spp.</title>
        <authorList>
            <person name="Yan H."/>
            <person name="Yan J."/>
            <person name="Sui X.H."/>
            <person name="Wang E.T."/>
            <person name="Chen W.X."/>
            <person name="Zhang X.X."/>
            <person name="Chen W.F."/>
        </authorList>
    </citation>
    <scope>NUCLEOTIDE SEQUENCE [LARGE SCALE GENOMIC DNA]</scope>
    <source>
        <strain evidence="2 3">CCBAU 23380</strain>
    </source>
</reference>